<sequence>MKQRKSFPLDFLVCLPSMVRFVQLCRESNVQFGTVLLPYDGTGPNLLTDLEFLCKGSMSKFITLAYCVSEPLRSHKCQKGKAVNSATDLVQHLIQIINVGDQPIY</sequence>
<dbReference type="Proteomes" id="UP000499080">
    <property type="component" value="Unassembled WGS sequence"/>
</dbReference>
<dbReference type="AlphaFoldDB" id="A0A4Y2BQN4"/>
<reference evidence="1 2" key="1">
    <citation type="journal article" date="2019" name="Sci. Rep.">
        <title>Orb-weaving spider Araneus ventricosus genome elucidates the spidroin gene catalogue.</title>
        <authorList>
            <person name="Kono N."/>
            <person name="Nakamura H."/>
            <person name="Ohtoshi R."/>
            <person name="Moran D.A.P."/>
            <person name="Shinohara A."/>
            <person name="Yoshida Y."/>
            <person name="Fujiwara M."/>
            <person name="Mori M."/>
            <person name="Tomita M."/>
            <person name="Arakawa K."/>
        </authorList>
    </citation>
    <scope>NUCLEOTIDE SEQUENCE [LARGE SCALE GENOMIC DNA]</scope>
</reference>
<comment type="caution">
    <text evidence="1">The sequence shown here is derived from an EMBL/GenBank/DDBJ whole genome shotgun (WGS) entry which is preliminary data.</text>
</comment>
<name>A0A4Y2BQN4_ARAVE</name>
<evidence type="ECO:0000313" key="1">
    <source>
        <dbReference type="EMBL" id="GBL93504.1"/>
    </source>
</evidence>
<accession>A0A4Y2BQN4</accession>
<keyword evidence="2" id="KW-1185">Reference proteome</keyword>
<dbReference type="EMBL" id="BGPR01000094">
    <property type="protein sequence ID" value="GBL93504.1"/>
    <property type="molecule type" value="Genomic_DNA"/>
</dbReference>
<gene>
    <name evidence="1" type="ORF">AVEN_59698_1</name>
</gene>
<evidence type="ECO:0000313" key="2">
    <source>
        <dbReference type="Proteomes" id="UP000499080"/>
    </source>
</evidence>
<protein>
    <submittedName>
        <fullName evidence="1">Uncharacterized protein</fullName>
    </submittedName>
</protein>
<organism evidence="1 2">
    <name type="scientific">Araneus ventricosus</name>
    <name type="common">Orbweaver spider</name>
    <name type="synonym">Epeira ventricosa</name>
    <dbReference type="NCBI Taxonomy" id="182803"/>
    <lineage>
        <taxon>Eukaryota</taxon>
        <taxon>Metazoa</taxon>
        <taxon>Ecdysozoa</taxon>
        <taxon>Arthropoda</taxon>
        <taxon>Chelicerata</taxon>
        <taxon>Arachnida</taxon>
        <taxon>Araneae</taxon>
        <taxon>Araneomorphae</taxon>
        <taxon>Entelegynae</taxon>
        <taxon>Araneoidea</taxon>
        <taxon>Araneidae</taxon>
        <taxon>Araneus</taxon>
    </lineage>
</organism>
<proteinExistence type="predicted"/>